<dbReference type="EMBL" id="CP009516">
    <property type="protein sequence ID" value="AKB79102.1"/>
    <property type="molecule type" value="Genomic_DNA"/>
</dbReference>
<dbReference type="OrthoDB" id="136174at2157"/>
<proteinExistence type="predicted"/>
<accession>A0A0E3SFR4</accession>
<dbReference type="HOGENOM" id="CLU_1891470_0_0_2"/>
<protein>
    <submittedName>
        <fullName evidence="1">Uncharacterized protein</fullName>
    </submittedName>
</protein>
<dbReference type="AlphaFoldDB" id="A0A0E3SFR4"/>
<dbReference type="STRING" id="1434110.MSHOH_2619"/>
<gene>
    <name evidence="1" type="ORF">MSHOH_2619</name>
</gene>
<dbReference type="Proteomes" id="UP000033101">
    <property type="component" value="Chromosome"/>
</dbReference>
<dbReference type="RefSeq" id="WP_048140507.1">
    <property type="nucleotide sequence ID" value="NZ_BBCW01000008.1"/>
</dbReference>
<organism evidence="1 2">
    <name type="scientific">Methanosarcina horonobensis HB-1 = JCM 15518</name>
    <dbReference type="NCBI Taxonomy" id="1434110"/>
    <lineage>
        <taxon>Archaea</taxon>
        <taxon>Methanobacteriati</taxon>
        <taxon>Methanobacteriota</taxon>
        <taxon>Stenosarchaea group</taxon>
        <taxon>Methanomicrobia</taxon>
        <taxon>Methanosarcinales</taxon>
        <taxon>Methanosarcinaceae</taxon>
        <taxon>Methanosarcina</taxon>
    </lineage>
</organism>
<evidence type="ECO:0000313" key="1">
    <source>
        <dbReference type="EMBL" id="AKB79102.1"/>
    </source>
</evidence>
<name>A0A0E3SFR4_9EURY</name>
<dbReference type="PATRIC" id="fig|1434110.4.peg.3369"/>
<dbReference type="KEGG" id="mhor:MSHOH_2619"/>
<keyword evidence="2" id="KW-1185">Reference proteome</keyword>
<sequence length="135" mass="15331">MMRNPNGSKPGLPFLLAEALRSLIYTVEGSLHGRLNSLSLIYSLTKAITDTKHKGQLEDADKKIYESINSDIEELRNTYEPDIDVSENAHAALFKRTAFETTLDLIQTRLLYIIQKYELIDGSMIGEVQATKWRD</sequence>
<evidence type="ECO:0000313" key="2">
    <source>
        <dbReference type="Proteomes" id="UP000033101"/>
    </source>
</evidence>
<dbReference type="GeneID" id="24831915"/>
<reference evidence="1 2" key="1">
    <citation type="submission" date="2014-07" db="EMBL/GenBank/DDBJ databases">
        <title>Methanogenic archaea and the global carbon cycle.</title>
        <authorList>
            <person name="Henriksen J.R."/>
            <person name="Luke J."/>
            <person name="Reinhart S."/>
            <person name="Benedict M.N."/>
            <person name="Youngblut N.D."/>
            <person name="Metcalf M.E."/>
            <person name="Whitaker R.J."/>
            <person name="Metcalf W.W."/>
        </authorList>
    </citation>
    <scope>NUCLEOTIDE SEQUENCE [LARGE SCALE GENOMIC DNA]</scope>
    <source>
        <strain evidence="1 2">HB-1</strain>
    </source>
</reference>